<dbReference type="EMBL" id="FOEQ01000001">
    <property type="protein sequence ID" value="SEP64780.1"/>
    <property type="molecule type" value="Genomic_DNA"/>
</dbReference>
<dbReference type="AlphaFoldDB" id="A0A1H8ZK85"/>
<sequence>MNRLMMALAASLLLAGCAHDPDIRAGRDNTFGVTAKAPPDYLNCVKAELPANATTFIVQNQDALELFVASLDPNKADGLVKVQGSPGRQQYSAYQRDAWYDKGRLLDAALMCSRV</sequence>
<keyword evidence="1" id="KW-0732">Signal</keyword>
<gene>
    <name evidence="4" type="ORF">K7K07_16280</name>
    <name evidence="3" type="ORF">SAMN05216230_101156</name>
    <name evidence="2" type="ORF">V0R55_11690</name>
</gene>
<reference evidence="3 5" key="1">
    <citation type="submission" date="2016-10" db="EMBL/GenBank/DDBJ databases">
        <authorList>
            <person name="de Groot N.N."/>
        </authorList>
    </citation>
    <scope>NUCLEOTIDE SEQUENCE [LARGE SCALE GENOMIC DNA]</scope>
    <source>
        <strain evidence="3 5">LMG 27941</strain>
    </source>
</reference>
<evidence type="ECO:0000256" key="1">
    <source>
        <dbReference type="SAM" id="SignalP"/>
    </source>
</evidence>
<reference evidence="2 6" key="3">
    <citation type="submission" date="2024-01" db="EMBL/GenBank/DDBJ databases">
        <title>Unpublished Manusciprt.</title>
        <authorList>
            <person name="Duman M."/>
            <person name="Valdes E.G."/>
            <person name="Ajmi N."/>
            <person name="Altun S."/>
            <person name="Saticioglu I.B."/>
        </authorList>
    </citation>
    <scope>NUCLEOTIDE SEQUENCE [LARGE SCALE GENOMIC DNA]</scope>
    <source>
        <strain evidence="2 6">139P</strain>
    </source>
</reference>
<dbReference type="GeneID" id="93678068"/>
<feature type="signal peptide" evidence="1">
    <location>
        <begin position="1"/>
        <end position="20"/>
    </location>
</feature>
<evidence type="ECO:0000313" key="4">
    <source>
        <dbReference type="EMBL" id="UXZ43630.1"/>
    </source>
</evidence>
<feature type="chain" id="PRO_5044559082" description="Lipoprotein" evidence="1">
    <location>
        <begin position="21"/>
        <end position="115"/>
    </location>
</feature>
<reference evidence="4" key="2">
    <citation type="submission" date="2021-08" db="EMBL/GenBank/DDBJ databases">
        <authorList>
            <person name="Yaryura P.M."/>
            <person name="Bianco M.I."/>
            <person name="Morais C."/>
            <person name="Setubal J.C."/>
        </authorList>
    </citation>
    <scope>NUCLEOTIDE SEQUENCE</scope>
    <source>
        <strain evidence="4">AP1</strain>
    </source>
</reference>
<dbReference type="PROSITE" id="PS51257">
    <property type="entry name" value="PROKAR_LIPOPROTEIN"/>
    <property type="match status" value="1"/>
</dbReference>
<accession>A0A1H8ZK85</accession>
<evidence type="ECO:0000313" key="3">
    <source>
        <dbReference type="EMBL" id="SEP64780.1"/>
    </source>
</evidence>
<keyword evidence="6" id="KW-1185">Reference proteome</keyword>
<dbReference type="EMBL" id="CP083803">
    <property type="protein sequence ID" value="UXZ43630.1"/>
    <property type="molecule type" value="Genomic_DNA"/>
</dbReference>
<evidence type="ECO:0008006" key="7">
    <source>
        <dbReference type="Google" id="ProtNLM"/>
    </source>
</evidence>
<dbReference type="Proteomes" id="UP001329505">
    <property type="component" value="Unassembled WGS sequence"/>
</dbReference>
<dbReference type="RefSeq" id="WP_023629951.1">
    <property type="nucleotide sequence ID" value="NZ_CP009365.1"/>
</dbReference>
<dbReference type="EMBL" id="JAZDQQ010000008">
    <property type="protein sequence ID" value="MEE1880827.1"/>
    <property type="molecule type" value="Genomic_DNA"/>
</dbReference>
<dbReference type="KEGG" id="pmos:O165_010460"/>
<dbReference type="Proteomes" id="UP000199221">
    <property type="component" value="Unassembled WGS sequence"/>
</dbReference>
<organism evidence="3 5">
    <name type="scientific">Pseudomonas soli</name>
    <dbReference type="NCBI Taxonomy" id="1306993"/>
    <lineage>
        <taxon>Bacteria</taxon>
        <taxon>Pseudomonadati</taxon>
        <taxon>Pseudomonadota</taxon>
        <taxon>Gammaproteobacteria</taxon>
        <taxon>Pseudomonadales</taxon>
        <taxon>Pseudomonadaceae</taxon>
        <taxon>Pseudomonas</taxon>
    </lineage>
</organism>
<proteinExistence type="predicted"/>
<evidence type="ECO:0000313" key="2">
    <source>
        <dbReference type="EMBL" id="MEE1880827.1"/>
    </source>
</evidence>
<protein>
    <recommendedName>
        <fullName evidence="7">Lipoprotein</fullName>
    </recommendedName>
</protein>
<evidence type="ECO:0000313" key="5">
    <source>
        <dbReference type="Proteomes" id="UP000199221"/>
    </source>
</evidence>
<dbReference type="Proteomes" id="UP001209279">
    <property type="component" value="Chromosome"/>
</dbReference>
<name>A0A1H8ZK85_9PSED</name>
<evidence type="ECO:0000313" key="6">
    <source>
        <dbReference type="Proteomes" id="UP001329505"/>
    </source>
</evidence>